<name>A0A6A5SDE6_9PLEO</name>
<gene>
    <name evidence="1" type="ORF">EJ02DRAFT_82933</name>
</gene>
<organism evidence="1 2">
    <name type="scientific">Clathrospora elynae</name>
    <dbReference type="NCBI Taxonomy" id="706981"/>
    <lineage>
        <taxon>Eukaryota</taxon>
        <taxon>Fungi</taxon>
        <taxon>Dikarya</taxon>
        <taxon>Ascomycota</taxon>
        <taxon>Pezizomycotina</taxon>
        <taxon>Dothideomycetes</taxon>
        <taxon>Pleosporomycetidae</taxon>
        <taxon>Pleosporales</taxon>
        <taxon>Diademaceae</taxon>
        <taxon>Clathrospora</taxon>
    </lineage>
</organism>
<dbReference type="Proteomes" id="UP000800038">
    <property type="component" value="Unassembled WGS sequence"/>
</dbReference>
<evidence type="ECO:0000313" key="2">
    <source>
        <dbReference type="Proteomes" id="UP000800038"/>
    </source>
</evidence>
<proteinExistence type="predicted"/>
<protein>
    <submittedName>
        <fullName evidence="1">Uncharacterized protein</fullName>
    </submittedName>
</protein>
<dbReference type="EMBL" id="ML976184">
    <property type="protein sequence ID" value="KAF1936506.1"/>
    <property type="molecule type" value="Genomic_DNA"/>
</dbReference>
<accession>A0A6A5SDE6</accession>
<evidence type="ECO:0000313" key="1">
    <source>
        <dbReference type="EMBL" id="KAF1936506.1"/>
    </source>
</evidence>
<reference evidence="1" key="1">
    <citation type="journal article" date="2020" name="Stud. Mycol.">
        <title>101 Dothideomycetes genomes: a test case for predicting lifestyles and emergence of pathogens.</title>
        <authorList>
            <person name="Haridas S."/>
            <person name="Albert R."/>
            <person name="Binder M."/>
            <person name="Bloem J."/>
            <person name="Labutti K."/>
            <person name="Salamov A."/>
            <person name="Andreopoulos B."/>
            <person name="Baker S."/>
            <person name="Barry K."/>
            <person name="Bills G."/>
            <person name="Bluhm B."/>
            <person name="Cannon C."/>
            <person name="Castanera R."/>
            <person name="Culley D."/>
            <person name="Daum C."/>
            <person name="Ezra D."/>
            <person name="Gonzalez J."/>
            <person name="Henrissat B."/>
            <person name="Kuo A."/>
            <person name="Liang C."/>
            <person name="Lipzen A."/>
            <person name="Lutzoni F."/>
            <person name="Magnuson J."/>
            <person name="Mondo S."/>
            <person name="Nolan M."/>
            <person name="Ohm R."/>
            <person name="Pangilinan J."/>
            <person name="Park H.-J."/>
            <person name="Ramirez L."/>
            <person name="Alfaro M."/>
            <person name="Sun H."/>
            <person name="Tritt A."/>
            <person name="Yoshinaga Y."/>
            <person name="Zwiers L.-H."/>
            <person name="Turgeon B."/>
            <person name="Goodwin S."/>
            <person name="Spatafora J."/>
            <person name="Crous P."/>
            <person name="Grigoriev I."/>
        </authorList>
    </citation>
    <scope>NUCLEOTIDE SEQUENCE</scope>
    <source>
        <strain evidence="1">CBS 161.51</strain>
    </source>
</reference>
<dbReference type="AlphaFoldDB" id="A0A6A5SDE6"/>
<keyword evidence="2" id="KW-1185">Reference proteome</keyword>
<sequence>MHSRRLWISRCSICSPASLLSRCDVSIFRLLMNFWWIISNGRRDVCPSHLLYLWPQTAGVPRPAPTAKDLAPVRHGSTFYSDLAIGSLLGPMCNNSSRTYAGLRHLHAMFVIAEYVNTALCD</sequence>